<dbReference type="EMBL" id="CP089982">
    <property type="protein sequence ID" value="WXA99375.1"/>
    <property type="molecule type" value="Genomic_DNA"/>
</dbReference>
<dbReference type="RefSeq" id="WP_394850013.1">
    <property type="nucleotide sequence ID" value="NZ_CP089982.1"/>
</dbReference>
<feature type="coiled-coil region" evidence="1">
    <location>
        <begin position="64"/>
        <end position="121"/>
    </location>
</feature>
<proteinExistence type="predicted"/>
<name>A0ABZ2KL39_9BACT</name>
<dbReference type="PANTHER" id="PTHR39339">
    <property type="entry name" value="SLR1444 PROTEIN"/>
    <property type="match status" value="1"/>
</dbReference>
<accession>A0ABZ2KL39</accession>
<sequence>MRANEPMVPALAGELHGHAKRLRKRLRRAKKGDPEGVHDARTTVRRLRLELDVLARHASNPRTMRRLEDRLHTLDKALGDIRDEDVLREDAGAKHGLRPLVKRLERSRKKKERQARRTLSKGRALVRKVRRCEPDADVRLAPRAGKVHPVLVRHLGPEEIARGFDAVLAYETAPIDHESLHRFRGACRRLRYLLELFEEAPAHTATVISDLRGAQSQLGDLHDHHVAVSRISKWLEDGRLPRTRALEDYLVERARADKRLLREAHEQRRKILGADFRARVAAVLMGTPPARQAA</sequence>
<dbReference type="Proteomes" id="UP001379533">
    <property type="component" value="Chromosome"/>
</dbReference>
<dbReference type="Gene3D" id="1.40.20.10">
    <property type="entry name" value="CHAD domain"/>
    <property type="match status" value="1"/>
</dbReference>
<feature type="domain" description="CHAD" evidence="2">
    <location>
        <begin position="4"/>
        <end position="273"/>
    </location>
</feature>
<evidence type="ECO:0000256" key="1">
    <source>
        <dbReference type="SAM" id="Coils"/>
    </source>
</evidence>
<reference evidence="3 4" key="1">
    <citation type="submission" date="2021-12" db="EMBL/GenBank/DDBJ databases">
        <title>Discovery of the Pendulisporaceae a myxobacterial family with distinct sporulation behavior and unique specialized metabolism.</title>
        <authorList>
            <person name="Garcia R."/>
            <person name="Popoff A."/>
            <person name="Bader C.D."/>
            <person name="Loehr J."/>
            <person name="Walesch S."/>
            <person name="Walt C."/>
            <person name="Boldt J."/>
            <person name="Bunk B."/>
            <person name="Haeckl F.J.F.P.J."/>
            <person name="Gunesch A.P."/>
            <person name="Birkelbach J."/>
            <person name="Nuebel U."/>
            <person name="Pietschmann T."/>
            <person name="Bach T."/>
            <person name="Mueller R."/>
        </authorList>
    </citation>
    <scope>NUCLEOTIDE SEQUENCE [LARGE SCALE GENOMIC DNA]</scope>
    <source>
        <strain evidence="3 4">MSr12523</strain>
    </source>
</reference>
<evidence type="ECO:0000313" key="4">
    <source>
        <dbReference type="Proteomes" id="UP001379533"/>
    </source>
</evidence>
<keyword evidence="4" id="KW-1185">Reference proteome</keyword>
<dbReference type="SMART" id="SM00880">
    <property type="entry name" value="CHAD"/>
    <property type="match status" value="1"/>
</dbReference>
<dbReference type="InterPro" id="IPR038186">
    <property type="entry name" value="CHAD_dom_sf"/>
</dbReference>
<dbReference type="InterPro" id="IPR007899">
    <property type="entry name" value="CHAD_dom"/>
</dbReference>
<evidence type="ECO:0000259" key="2">
    <source>
        <dbReference type="PROSITE" id="PS51708"/>
    </source>
</evidence>
<dbReference type="PANTHER" id="PTHR39339:SF1">
    <property type="entry name" value="CHAD DOMAIN-CONTAINING PROTEIN"/>
    <property type="match status" value="1"/>
</dbReference>
<organism evidence="3 4">
    <name type="scientific">Pendulispora brunnea</name>
    <dbReference type="NCBI Taxonomy" id="2905690"/>
    <lineage>
        <taxon>Bacteria</taxon>
        <taxon>Pseudomonadati</taxon>
        <taxon>Myxococcota</taxon>
        <taxon>Myxococcia</taxon>
        <taxon>Myxococcales</taxon>
        <taxon>Sorangiineae</taxon>
        <taxon>Pendulisporaceae</taxon>
        <taxon>Pendulispora</taxon>
    </lineage>
</organism>
<evidence type="ECO:0000313" key="3">
    <source>
        <dbReference type="EMBL" id="WXA99375.1"/>
    </source>
</evidence>
<dbReference type="PROSITE" id="PS51708">
    <property type="entry name" value="CHAD"/>
    <property type="match status" value="1"/>
</dbReference>
<keyword evidence="1" id="KW-0175">Coiled coil</keyword>
<gene>
    <name evidence="3" type="ORF">LZC95_21460</name>
</gene>
<protein>
    <submittedName>
        <fullName evidence="3">CHAD domain-containing protein</fullName>
    </submittedName>
</protein>
<dbReference type="Pfam" id="PF05235">
    <property type="entry name" value="CHAD"/>
    <property type="match status" value="1"/>
</dbReference>